<accession>A0A7I8JF41</accession>
<feature type="compositionally biased region" description="Polar residues" evidence="4">
    <location>
        <begin position="1"/>
        <end position="16"/>
    </location>
</feature>
<evidence type="ECO:0000256" key="4">
    <source>
        <dbReference type="SAM" id="MobiDB-lite"/>
    </source>
</evidence>
<protein>
    <submittedName>
        <fullName evidence="5">Uncharacterized protein</fullName>
    </submittedName>
</protein>
<reference evidence="5 6" key="1">
    <citation type="submission" date="2019-12" db="EMBL/GenBank/DDBJ databases">
        <authorList>
            <person name="Scholz U."/>
            <person name="Mascher M."/>
            <person name="Fiebig A."/>
        </authorList>
    </citation>
    <scope>NUCLEOTIDE SEQUENCE</scope>
</reference>
<dbReference type="AlphaFoldDB" id="A0A7I8JF41"/>
<evidence type="ECO:0000313" key="5">
    <source>
        <dbReference type="EMBL" id="CAA2629554.1"/>
    </source>
</evidence>
<keyword evidence="2" id="KW-0677">Repeat</keyword>
<dbReference type="InterPro" id="IPR011990">
    <property type="entry name" value="TPR-like_helical_dom_sf"/>
</dbReference>
<evidence type="ECO:0000313" key="6">
    <source>
        <dbReference type="Proteomes" id="UP001189122"/>
    </source>
</evidence>
<feature type="repeat" description="PPR" evidence="3">
    <location>
        <begin position="230"/>
        <end position="264"/>
    </location>
</feature>
<feature type="repeat" description="PPR" evidence="3">
    <location>
        <begin position="195"/>
        <end position="229"/>
    </location>
</feature>
<dbReference type="Pfam" id="PF01535">
    <property type="entry name" value="PPR"/>
    <property type="match status" value="1"/>
</dbReference>
<dbReference type="PROSITE" id="PS51375">
    <property type="entry name" value="PPR"/>
    <property type="match status" value="3"/>
</dbReference>
<feature type="region of interest" description="Disordered" evidence="4">
    <location>
        <begin position="1"/>
        <end position="24"/>
    </location>
</feature>
<dbReference type="Proteomes" id="UP001189122">
    <property type="component" value="Unassembled WGS sequence"/>
</dbReference>
<evidence type="ECO:0000256" key="3">
    <source>
        <dbReference type="PROSITE-ProRule" id="PRU00708"/>
    </source>
</evidence>
<proteinExistence type="inferred from homology"/>
<dbReference type="PANTHER" id="PTHR47936">
    <property type="entry name" value="PPR_LONG DOMAIN-CONTAINING PROTEIN"/>
    <property type="match status" value="1"/>
</dbReference>
<sequence>MALSSPSGHRSSTKNPSPGGAAVSCRKMSSLVSGGGGGGRSRRLRVDPFELGEMVEAIAGEGELNQMNVNWTRGLVGDILLALSDRGASAVQFFDWISKSQQGFRADPVICNLFVDNLGRLENYERMTMTLKELSRGGHCLTEKAFTFLKRVVAALKAAGGTCRGTGIFSLVKLLSDSGFFDLAIFVMEETAARRASYYNALIAAKCRSGDFQDAHQLLDEMRRRRCGPTVSSYNYLLGSLFKNNKFPEACRLLVSMEDAGYAPDPLTFEVAIVHACRVNRIDFAGELLARMLSEGVPPRLSTHAAFIKGYFWCGRAEEARKYVETMKELDRCAANANYSLLASLLRINGRVAEAAALLLEMMVAENLRPNFSVYVKVTKDLYRAGGGELAAALKRRFSEFPQISPDRRSSTSST</sequence>
<dbReference type="PANTHER" id="PTHR47936:SF3">
    <property type="entry name" value="PENTACOTRIPEPTIDE-REPEAT REGION OF PRORP DOMAIN-CONTAINING PROTEIN"/>
    <property type="match status" value="1"/>
</dbReference>
<dbReference type="Pfam" id="PF13041">
    <property type="entry name" value="PPR_2"/>
    <property type="match status" value="1"/>
</dbReference>
<dbReference type="NCBIfam" id="TIGR00756">
    <property type="entry name" value="PPR"/>
    <property type="match status" value="2"/>
</dbReference>
<dbReference type="Gene3D" id="1.25.40.10">
    <property type="entry name" value="Tetratricopeptide repeat domain"/>
    <property type="match status" value="2"/>
</dbReference>
<dbReference type="EMBL" id="LR743598">
    <property type="protein sequence ID" value="CAA2629554.1"/>
    <property type="molecule type" value="Genomic_DNA"/>
</dbReference>
<dbReference type="EMBL" id="CACRZD030000011">
    <property type="protein sequence ID" value="CAA6668798.1"/>
    <property type="molecule type" value="Genomic_DNA"/>
</dbReference>
<feature type="repeat" description="PPR" evidence="3">
    <location>
        <begin position="265"/>
        <end position="299"/>
    </location>
</feature>
<dbReference type="InterPro" id="IPR002885">
    <property type="entry name" value="PPR_rpt"/>
</dbReference>
<name>A0A7I8JF41_SPIIN</name>
<evidence type="ECO:0000256" key="1">
    <source>
        <dbReference type="ARBA" id="ARBA00007626"/>
    </source>
</evidence>
<keyword evidence="6" id="KW-1185">Reference proteome</keyword>
<gene>
    <name evidence="5" type="ORF">SI7747_11015192</name>
</gene>
<organism evidence="5">
    <name type="scientific">Spirodela intermedia</name>
    <name type="common">Intermediate duckweed</name>
    <dbReference type="NCBI Taxonomy" id="51605"/>
    <lineage>
        <taxon>Eukaryota</taxon>
        <taxon>Viridiplantae</taxon>
        <taxon>Streptophyta</taxon>
        <taxon>Embryophyta</taxon>
        <taxon>Tracheophyta</taxon>
        <taxon>Spermatophyta</taxon>
        <taxon>Magnoliopsida</taxon>
        <taxon>Liliopsida</taxon>
        <taxon>Araceae</taxon>
        <taxon>Lemnoideae</taxon>
        <taxon>Spirodela</taxon>
    </lineage>
</organism>
<comment type="similarity">
    <text evidence="1">Belongs to the PPR family. P subfamily.</text>
</comment>
<evidence type="ECO:0000256" key="2">
    <source>
        <dbReference type="ARBA" id="ARBA00022737"/>
    </source>
</evidence>